<evidence type="ECO:0000313" key="8">
    <source>
        <dbReference type="Proteomes" id="UP000188320"/>
    </source>
</evidence>
<dbReference type="GO" id="GO:0051539">
    <property type="term" value="F:4 iron, 4 sulfur cluster binding"/>
    <property type="evidence" value="ECO:0007669"/>
    <property type="project" value="UniProtKB-KW"/>
</dbReference>
<protein>
    <submittedName>
        <fullName evidence="7">Elongator complex protein 3</fullName>
    </submittedName>
</protein>
<evidence type="ECO:0000256" key="5">
    <source>
        <dbReference type="ARBA" id="ARBA00023014"/>
    </source>
</evidence>
<feature type="region of interest" description="Disordered" evidence="6">
    <location>
        <begin position="318"/>
        <end position="361"/>
    </location>
</feature>
<proteinExistence type="predicted"/>
<dbReference type="InterPro" id="IPR016181">
    <property type="entry name" value="Acyl_CoA_acyltransferase"/>
</dbReference>
<dbReference type="GO" id="GO:0005634">
    <property type="term" value="C:nucleus"/>
    <property type="evidence" value="ECO:0007669"/>
    <property type="project" value="TreeGrafter"/>
</dbReference>
<name>A0A1R1PCU5_ZANCU</name>
<keyword evidence="2" id="KW-0949">S-adenosyl-L-methionine</keyword>
<dbReference type="AlphaFoldDB" id="A0A1R1PCU5"/>
<dbReference type="GO" id="GO:0002926">
    <property type="term" value="P:tRNA wobble base 5-methoxycarbonylmethyl-2-thiouridinylation"/>
    <property type="evidence" value="ECO:0007669"/>
    <property type="project" value="TreeGrafter"/>
</dbReference>
<dbReference type="SUPFAM" id="SSF55729">
    <property type="entry name" value="Acyl-CoA N-acyltransferases (Nat)"/>
    <property type="match status" value="1"/>
</dbReference>
<dbReference type="GO" id="GO:0005737">
    <property type="term" value="C:cytoplasm"/>
    <property type="evidence" value="ECO:0007669"/>
    <property type="project" value="TreeGrafter"/>
</dbReference>
<keyword evidence="4" id="KW-0408">Iron</keyword>
<accession>A0A1R1PCU5</accession>
<reference evidence="8" key="1">
    <citation type="submission" date="2017-01" db="EMBL/GenBank/DDBJ databases">
        <authorList>
            <person name="Wang Y."/>
            <person name="White M."/>
            <person name="Kvist S."/>
            <person name="Moncalvo J.-M."/>
        </authorList>
    </citation>
    <scope>NUCLEOTIDE SEQUENCE [LARGE SCALE GENOMIC DNA]</scope>
    <source>
        <strain evidence="8">COL-18-3</strain>
    </source>
</reference>
<feature type="region of interest" description="Disordered" evidence="6">
    <location>
        <begin position="379"/>
        <end position="405"/>
    </location>
</feature>
<organism evidence="7 8">
    <name type="scientific">Zancudomyces culisetae</name>
    <name type="common">Gut fungus</name>
    <name type="synonym">Smittium culisetae</name>
    <dbReference type="NCBI Taxonomy" id="1213189"/>
    <lineage>
        <taxon>Eukaryota</taxon>
        <taxon>Fungi</taxon>
        <taxon>Fungi incertae sedis</taxon>
        <taxon>Zoopagomycota</taxon>
        <taxon>Kickxellomycotina</taxon>
        <taxon>Harpellomycetes</taxon>
        <taxon>Harpellales</taxon>
        <taxon>Legeriomycetaceae</taxon>
        <taxon>Zancudomyces</taxon>
    </lineage>
</organism>
<dbReference type="PANTHER" id="PTHR11135">
    <property type="entry name" value="HISTONE ACETYLTRANSFERASE-RELATED"/>
    <property type="match status" value="1"/>
</dbReference>
<evidence type="ECO:0000256" key="6">
    <source>
        <dbReference type="SAM" id="MobiDB-lite"/>
    </source>
</evidence>
<comment type="caution">
    <text evidence="7">The sequence shown here is derived from an EMBL/GenBank/DDBJ whole genome shotgun (WGS) entry which is preliminary data.</text>
</comment>
<keyword evidence="8" id="KW-1185">Reference proteome</keyword>
<evidence type="ECO:0000256" key="3">
    <source>
        <dbReference type="ARBA" id="ARBA00022723"/>
    </source>
</evidence>
<dbReference type="InterPro" id="IPR039661">
    <property type="entry name" value="ELP3"/>
</dbReference>
<evidence type="ECO:0000256" key="1">
    <source>
        <dbReference type="ARBA" id="ARBA00022485"/>
    </source>
</evidence>
<feature type="region of interest" description="Disordered" evidence="6">
    <location>
        <begin position="172"/>
        <end position="258"/>
    </location>
</feature>
<evidence type="ECO:0000256" key="2">
    <source>
        <dbReference type="ARBA" id="ARBA00022691"/>
    </source>
</evidence>
<keyword evidence="5" id="KW-0411">Iron-sulfur</keyword>
<keyword evidence="1" id="KW-0004">4Fe-4S</keyword>
<evidence type="ECO:0000313" key="7">
    <source>
        <dbReference type="EMBL" id="OMH78797.1"/>
    </source>
</evidence>
<dbReference type="PANTHER" id="PTHR11135:SF0">
    <property type="entry name" value="ELONGATOR COMPLEX PROTEIN 3"/>
    <property type="match status" value="1"/>
</dbReference>
<dbReference type="GO" id="GO:0046872">
    <property type="term" value="F:metal ion binding"/>
    <property type="evidence" value="ECO:0007669"/>
    <property type="project" value="UniProtKB-KW"/>
</dbReference>
<dbReference type="OrthoDB" id="10265243at2759"/>
<feature type="compositionally biased region" description="Low complexity" evidence="6">
    <location>
        <begin position="201"/>
        <end position="216"/>
    </location>
</feature>
<dbReference type="Proteomes" id="UP000188320">
    <property type="component" value="Unassembled WGS sequence"/>
</dbReference>
<evidence type="ECO:0000256" key="4">
    <source>
        <dbReference type="ARBA" id="ARBA00023004"/>
    </source>
</evidence>
<feature type="compositionally biased region" description="Basic and acidic residues" evidence="6">
    <location>
        <begin position="380"/>
        <end position="405"/>
    </location>
</feature>
<dbReference type="EMBL" id="LSSK01001792">
    <property type="protein sequence ID" value="OMH78797.1"/>
    <property type="molecule type" value="Genomic_DNA"/>
</dbReference>
<feature type="compositionally biased region" description="Polar residues" evidence="6">
    <location>
        <begin position="233"/>
        <end position="245"/>
    </location>
</feature>
<feature type="compositionally biased region" description="Low complexity" evidence="6">
    <location>
        <begin position="321"/>
        <end position="343"/>
    </location>
</feature>
<keyword evidence="3" id="KW-0479">Metal-binding</keyword>
<sequence>MPLVTSGVEHGNLRELALQRMKDLGTECRDVRTREVGIVDIHSKVKPDQVELVRRDYFANGGWETFISYEDPNADILIGLLRLRKCSSETFRPELTGQPSSLVRELHVYGSVVPVNVRDPTKFQHMGYGKMLMEEAERIARDEHGSVKLSVISGGGGVGPGNYVNMQELVNRQPQQQQPQQQQQMTGDSSSVSRAAELQSPTTKTGTPKTTTPTITSASQVGATMGVKPTEAQGPNITGGDSTVGQQQQQQQQGMFNQQVNSHNLQQQNYQGFPAGYSIGKGKTGSRQPQMQPQPVGLMASGSVGMVPIPVGREMGERIQGSSTNTNTNTTTSTMASVSVSASKSKRKRKGKGSTTASLVGHRHDQMEDEYGDYGYIDVGEGRGRERGKAGGRDRDRNRTAKDRANVGGAGGLGLGLGLGLAIRDELDTITQLDISIARRFFNEFKKFCEESGNRTKPFDVLLDEFHLKTGDVYNWYFEIVKASQNENSKFMNNTGGGSGFRIVENVDYTGLDTESTLLRL</sequence>
<feature type="compositionally biased region" description="Low complexity" evidence="6">
    <location>
        <begin position="173"/>
        <end position="184"/>
    </location>
</feature>
<gene>
    <name evidence="7" type="ORF">AX774_g7806</name>
</gene>
<feature type="region of interest" description="Disordered" evidence="6">
    <location>
        <begin position="275"/>
        <end position="300"/>
    </location>
</feature>
<dbReference type="GO" id="GO:0033588">
    <property type="term" value="C:elongator holoenzyme complex"/>
    <property type="evidence" value="ECO:0007669"/>
    <property type="project" value="TreeGrafter"/>
</dbReference>